<evidence type="ECO:0000256" key="1">
    <source>
        <dbReference type="ARBA" id="ARBA00004533"/>
    </source>
</evidence>
<dbReference type="NCBIfam" id="NF006487">
    <property type="entry name" value="PRK08905.1"/>
    <property type="match status" value="1"/>
</dbReference>
<keyword evidence="4" id="KW-0808">Transferase</keyword>
<dbReference type="GO" id="GO:0016746">
    <property type="term" value="F:acyltransferase activity"/>
    <property type="evidence" value="ECO:0007669"/>
    <property type="project" value="UniProtKB-KW"/>
</dbReference>
<evidence type="ECO:0000256" key="4">
    <source>
        <dbReference type="ARBA" id="ARBA00022679"/>
    </source>
</evidence>
<evidence type="ECO:0000256" key="6">
    <source>
        <dbReference type="ARBA" id="ARBA00023315"/>
    </source>
</evidence>
<protein>
    <submittedName>
        <fullName evidence="7">Lysophospholipid acyltransferase family protein</fullName>
    </submittedName>
</protein>
<evidence type="ECO:0000313" key="8">
    <source>
        <dbReference type="Proteomes" id="UP001165384"/>
    </source>
</evidence>
<evidence type="ECO:0000256" key="2">
    <source>
        <dbReference type="ARBA" id="ARBA00022475"/>
    </source>
</evidence>
<comment type="caution">
    <text evidence="7">The sequence shown here is derived from an EMBL/GenBank/DDBJ whole genome shotgun (WGS) entry which is preliminary data.</text>
</comment>
<comment type="subcellular location">
    <subcellularLocation>
        <location evidence="1">Cell inner membrane</location>
    </subcellularLocation>
</comment>
<proteinExistence type="predicted"/>
<dbReference type="PANTHER" id="PTHR30606:SF10">
    <property type="entry name" value="PHOSPHATIDYLINOSITOL MANNOSIDE ACYLTRANSFERASE"/>
    <property type="match status" value="1"/>
</dbReference>
<gene>
    <name evidence="7" type="ORF">LZ012_03270</name>
</gene>
<evidence type="ECO:0000256" key="5">
    <source>
        <dbReference type="ARBA" id="ARBA00023136"/>
    </source>
</evidence>
<dbReference type="Proteomes" id="UP001165384">
    <property type="component" value="Unassembled WGS sequence"/>
</dbReference>
<reference evidence="7" key="1">
    <citation type="submission" date="2022-01" db="EMBL/GenBank/DDBJ databases">
        <authorList>
            <person name="Jo J.-H."/>
            <person name="Im W.-T."/>
        </authorList>
    </citation>
    <scope>NUCLEOTIDE SEQUENCE</scope>
    <source>
        <strain evidence="7">XY25</strain>
    </source>
</reference>
<keyword evidence="6 7" id="KW-0012">Acyltransferase</keyword>
<dbReference type="PIRSF" id="PIRSF026649">
    <property type="entry name" value="MsbB"/>
    <property type="match status" value="1"/>
</dbReference>
<evidence type="ECO:0000256" key="3">
    <source>
        <dbReference type="ARBA" id="ARBA00022519"/>
    </source>
</evidence>
<sequence length="280" mass="30878">MVFLFRLLSLLPLCVLHALGGMLGRLIYWLSPTYRQHLQENLAQAGIDPSIRGAVAAETGKQMVELSRIWMRPLDEAVPLVAEVVGGELVEAARSAGKGIVFLTPHLGCFEITAQYLSSFGDITVLYRAPKSASAQELILMGRKREHLHLAPADLSGVRALIKALKKGQMVGMLPDQAPKTGEGVWLKFFGRYAYTMTLAARLTETDAVSLLTWGERLPGGRGFRIHFSQPTTRLSGTTVERAQQINHEIEALIRQCPAQYLWGYNRYKRPGGAEAPPAE</sequence>
<dbReference type="CDD" id="cd07984">
    <property type="entry name" value="LPLAT_LABLAT-like"/>
    <property type="match status" value="1"/>
</dbReference>
<keyword evidence="8" id="KW-1185">Reference proteome</keyword>
<keyword evidence="3" id="KW-0997">Cell inner membrane</keyword>
<name>A0ABS9JYN2_9RHOO</name>
<evidence type="ECO:0000313" key="7">
    <source>
        <dbReference type="EMBL" id="MCG2576011.1"/>
    </source>
</evidence>
<dbReference type="PANTHER" id="PTHR30606">
    <property type="entry name" value="LIPID A BIOSYNTHESIS LAUROYL ACYLTRANSFERASE"/>
    <property type="match status" value="1"/>
</dbReference>
<organism evidence="7 8">
    <name type="scientific">Dechloromonas hankyongensis</name>
    <dbReference type="NCBI Taxonomy" id="2908002"/>
    <lineage>
        <taxon>Bacteria</taxon>
        <taxon>Pseudomonadati</taxon>
        <taxon>Pseudomonadota</taxon>
        <taxon>Betaproteobacteria</taxon>
        <taxon>Rhodocyclales</taxon>
        <taxon>Azonexaceae</taxon>
        <taxon>Dechloromonas</taxon>
    </lineage>
</organism>
<keyword evidence="2" id="KW-1003">Cell membrane</keyword>
<dbReference type="EMBL" id="JAKLTN010000001">
    <property type="protein sequence ID" value="MCG2576011.1"/>
    <property type="molecule type" value="Genomic_DNA"/>
</dbReference>
<accession>A0ABS9JYN2</accession>
<dbReference type="RefSeq" id="WP_275707506.1">
    <property type="nucleotide sequence ID" value="NZ_JAKLTN010000001.1"/>
</dbReference>
<dbReference type="InterPro" id="IPR004960">
    <property type="entry name" value="LipA_acyltrans"/>
</dbReference>
<dbReference type="Pfam" id="PF03279">
    <property type="entry name" value="Lip_A_acyltrans"/>
    <property type="match status" value="1"/>
</dbReference>
<keyword evidence="5" id="KW-0472">Membrane</keyword>